<geneLocation type="plastid" evidence="2"/>
<gene>
    <name evidence="2" type="primary">ORF230</name>
</gene>
<organism evidence="2">
    <name type="scientific">Porphyridium purpureum</name>
    <name type="common">Red alga</name>
    <name type="synonym">Porphyridium cruentum</name>
    <dbReference type="NCBI Taxonomy" id="35688"/>
    <lineage>
        <taxon>Eukaryota</taxon>
        <taxon>Rhodophyta</taxon>
        <taxon>Bangiophyceae</taxon>
        <taxon>Porphyridiales</taxon>
        <taxon>Porphyridiaceae</taxon>
        <taxon>Porphyridium</taxon>
    </lineage>
</organism>
<reference evidence="2" key="1">
    <citation type="journal article" date="2017" name="Mitochondrial DNA Part B Resour">
        <title>Characterization of the complete plastid genome of Porphyridium purpureum strain CCMP1328.</title>
        <authorList>
            <person name="Bi G."/>
        </authorList>
    </citation>
    <scope>NUCLEOTIDE SEQUENCE</scope>
</reference>
<evidence type="ECO:0000313" key="2">
    <source>
        <dbReference type="EMBL" id="ATJ02823.1"/>
    </source>
</evidence>
<dbReference type="EMBL" id="MF401423">
    <property type="protein sequence ID" value="ATJ02823.1"/>
    <property type="molecule type" value="Genomic_DNA"/>
</dbReference>
<evidence type="ECO:0000256" key="1">
    <source>
        <dbReference type="SAM" id="Phobius"/>
    </source>
</evidence>
<feature type="transmembrane region" description="Helical" evidence="1">
    <location>
        <begin position="7"/>
        <end position="26"/>
    </location>
</feature>
<keyword evidence="2" id="KW-0934">Plastid</keyword>
<dbReference type="AlphaFoldDB" id="A0A343KNS5"/>
<keyword evidence="1" id="KW-0812">Transmembrane</keyword>
<sequence length="230" mass="27847">MLMNWEFISIMYILSTGYSSYIFKPISWLHNSPLELKISYLCIMTYVIISFDYGIILSIYYLVILILSCKYQYKVYSKEIKKITLSSITLCLPLIIYAIINSKQQLKLNWAKPYYISICFQVFMLINLISQNFVKKEEIAYYFFELYKKLNTFKLIFIISNNFLKILEKRIEILIYNWYNRDLMIKKENINNFQQIILCSLQFLIFELYYETIKFSLTVYLKKSKIKIYN</sequence>
<name>A0A343KNS5_PORPP</name>
<protein>
    <submittedName>
        <fullName evidence="2">Uncharacterized protein</fullName>
    </submittedName>
</protein>
<proteinExistence type="predicted"/>
<keyword evidence="1" id="KW-1133">Transmembrane helix</keyword>
<accession>A0A343KNS5</accession>
<feature type="transmembrane region" description="Helical" evidence="1">
    <location>
        <begin position="112"/>
        <end position="129"/>
    </location>
</feature>
<feature type="transmembrane region" description="Helical" evidence="1">
    <location>
        <begin position="83"/>
        <end position="100"/>
    </location>
</feature>
<feature type="transmembrane region" description="Helical" evidence="1">
    <location>
        <begin position="38"/>
        <end position="63"/>
    </location>
</feature>
<keyword evidence="1" id="KW-0472">Membrane</keyword>